<feature type="transmembrane region" description="Helical" evidence="1">
    <location>
        <begin position="118"/>
        <end position="145"/>
    </location>
</feature>
<proteinExistence type="predicted"/>
<dbReference type="InterPro" id="IPR018692">
    <property type="entry name" value="DUF2189"/>
</dbReference>
<evidence type="ECO:0000313" key="2">
    <source>
        <dbReference type="EMBL" id="ABM03521.1"/>
    </source>
</evidence>
<sequence>MPLSPTNKDHNHEYARTIESNKVEIFAPLHWLSLGAKDFIAAPLISLVYGLIFSLIPVAIMYLYSETDNHLINISMTITFTLIAPVFAAALYDVSWELEKGHKPSFSHSIKSMFRNPVGAWAFAVIILLIMTAWLRVASLVFALYPDSLNPTFEELLAFLSLGTILGALILAAVMVLSAFTPQILLERKVDIMTAIFTSTRAVINNFYAMLVWGLILIIFVFLGFLTSAVGFIVIMPVLAFASWHAYIAVIRTKKKRIYE</sequence>
<feature type="transmembrane region" description="Helical" evidence="1">
    <location>
        <begin position="70"/>
        <end position="92"/>
    </location>
</feature>
<organism evidence="2 3">
    <name type="scientific">Psychromonas ingrahamii (strain DSM 17664 / CCUG 51855 / 37)</name>
    <dbReference type="NCBI Taxonomy" id="357804"/>
    <lineage>
        <taxon>Bacteria</taxon>
        <taxon>Pseudomonadati</taxon>
        <taxon>Pseudomonadota</taxon>
        <taxon>Gammaproteobacteria</taxon>
        <taxon>Alteromonadales</taxon>
        <taxon>Psychromonadaceae</taxon>
        <taxon>Psychromonas</taxon>
    </lineage>
</organism>
<keyword evidence="1" id="KW-0472">Membrane</keyword>
<dbReference type="eggNOG" id="COG5473">
    <property type="taxonomic scope" value="Bacteria"/>
</dbReference>
<keyword evidence="1" id="KW-1133">Transmembrane helix</keyword>
<gene>
    <name evidence="2" type="ordered locus">Ping_1737</name>
</gene>
<keyword evidence="3" id="KW-1185">Reference proteome</keyword>
<dbReference type="Proteomes" id="UP000000639">
    <property type="component" value="Chromosome"/>
</dbReference>
<dbReference type="RefSeq" id="WP_011770081.1">
    <property type="nucleotide sequence ID" value="NC_008709.1"/>
</dbReference>
<dbReference type="OrthoDB" id="5621705at2"/>
<dbReference type="KEGG" id="pin:Ping_1737"/>
<keyword evidence="1" id="KW-0812">Transmembrane</keyword>
<protein>
    <submittedName>
        <fullName evidence="2">Putative cytochrome c oxidase, subunit I</fullName>
    </submittedName>
</protein>
<dbReference type="STRING" id="357804.Ping_1737"/>
<dbReference type="EMBL" id="CP000510">
    <property type="protein sequence ID" value="ABM03521.1"/>
    <property type="molecule type" value="Genomic_DNA"/>
</dbReference>
<feature type="transmembrane region" description="Helical" evidence="1">
    <location>
        <begin position="157"/>
        <end position="181"/>
    </location>
</feature>
<dbReference type="HOGENOM" id="CLU_067791_1_0_6"/>
<evidence type="ECO:0000313" key="3">
    <source>
        <dbReference type="Proteomes" id="UP000000639"/>
    </source>
</evidence>
<feature type="transmembrane region" description="Helical" evidence="1">
    <location>
        <begin position="229"/>
        <end position="250"/>
    </location>
</feature>
<feature type="transmembrane region" description="Helical" evidence="1">
    <location>
        <begin position="202"/>
        <end position="223"/>
    </location>
</feature>
<reference evidence="2 3" key="1">
    <citation type="submission" date="2007-01" db="EMBL/GenBank/DDBJ databases">
        <title>Complete sequence of Psychromonas ingrahamii 37.</title>
        <authorList>
            <consortium name="US DOE Joint Genome Institute"/>
            <person name="Copeland A."/>
            <person name="Lucas S."/>
            <person name="Lapidus A."/>
            <person name="Barry K."/>
            <person name="Detter J.C."/>
            <person name="Glavina del Rio T."/>
            <person name="Hammon N."/>
            <person name="Israni S."/>
            <person name="Dalin E."/>
            <person name="Tice H."/>
            <person name="Pitluck S."/>
            <person name="Thompson L.S."/>
            <person name="Brettin T."/>
            <person name="Bruce D."/>
            <person name="Han C."/>
            <person name="Tapia R."/>
            <person name="Schmutz J."/>
            <person name="Larimer F."/>
            <person name="Land M."/>
            <person name="Hauser L."/>
            <person name="Kyrpides N."/>
            <person name="Ivanova N."/>
            <person name="Staley J."/>
            <person name="Richardson P."/>
        </authorList>
    </citation>
    <scope>NUCLEOTIDE SEQUENCE [LARGE SCALE GENOMIC DNA]</scope>
    <source>
        <strain evidence="2 3">37</strain>
    </source>
</reference>
<name>A1SVK6_PSYIN</name>
<accession>A1SVK6</accession>
<dbReference type="AlphaFoldDB" id="A1SVK6"/>
<feature type="transmembrane region" description="Helical" evidence="1">
    <location>
        <begin position="39"/>
        <end position="64"/>
    </location>
</feature>
<evidence type="ECO:0000256" key="1">
    <source>
        <dbReference type="SAM" id="Phobius"/>
    </source>
</evidence>
<dbReference type="Pfam" id="PF09955">
    <property type="entry name" value="DUF2189"/>
    <property type="match status" value="1"/>
</dbReference>